<comment type="caution">
    <text evidence="1">The sequence shown here is derived from an EMBL/GenBank/DDBJ whole genome shotgun (WGS) entry which is preliminary data.</text>
</comment>
<name>A0ACC3T4Q0_LIPKO</name>
<organism evidence="1 2">
    <name type="scientific">Lipomyces kononenkoae</name>
    <name type="common">Yeast</name>
    <dbReference type="NCBI Taxonomy" id="34357"/>
    <lineage>
        <taxon>Eukaryota</taxon>
        <taxon>Fungi</taxon>
        <taxon>Dikarya</taxon>
        <taxon>Ascomycota</taxon>
        <taxon>Saccharomycotina</taxon>
        <taxon>Lipomycetes</taxon>
        <taxon>Lipomycetales</taxon>
        <taxon>Lipomycetaceae</taxon>
        <taxon>Lipomyces</taxon>
    </lineage>
</organism>
<sequence length="403" mass="44518">MLAQAASRTSTQSAPNHAVNGSASTRASPQPAKKSGSTMMPGASGAPAAQSTTSTTPSKPQRPARRIEVEVLMNDFRRALGTNWDHYREIITSFLTGHLTRTELERELSVILDKSMVRMHNQFLLASLANALRDPPPSTNGLPTWNMRSKDAPLRISKSSGDPVVARLKSKIMGFTPRERRRLKAITRDAGKKGPVPSTIVLTKQARLVKFPSIKDKEKSKTNITQDITQSYQAPLATESYELPDTDNMRTRILGIAYEHGLLDGIANDVPDIILAGLEYHLRDFLQQLLDRVRPKKHKKMSDPSFVSLENASSQLIAHASTKDRANGTAGESAVNGESEVNGVKTKRQRTQQYEDDNIITAEDMALALELAPHSIVEPSGPLYRLWDIMLRDEIDDLPVVQQ</sequence>
<dbReference type="EMBL" id="MU971351">
    <property type="protein sequence ID" value="KAK9238917.1"/>
    <property type="molecule type" value="Genomic_DNA"/>
</dbReference>
<keyword evidence="2" id="KW-1185">Reference proteome</keyword>
<evidence type="ECO:0000313" key="2">
    <source>
        <dbReference type="Proteomes" id="UP001433508"/>
    </source>
</evidence>
<dbReference type="Proteomes" id="UP001433508">
    <property type="component" value="Unassembled WGS sequence"/>
</dbReference>
<reference evidence="2" key="1">
    <citation type="journal article" date="2024" name="Front. Bioeng. Biotechnol.">
        <title>Genome-scale model development and genomic sequencing of the oleaginous clade Lipomyces.</title>
        <authorList>
            <person name="Czajka J.J."/>
            <person name="Han Y."/>
            <person name="Kim J."/>
            <person name="Mondo S.J."/>
            <person name="Hofstad B.A."/>
            <person name="Robles A."/>
            <person name="Haridas S."/>
            <person name="Riley R."/>
            <person name="LaButti K."/>
            <person name="Pangilinan J."/>
            <person name="Andreopoulos W."/>
            <person name="Lipzen A."/>
            <person name="Yan J."/>
            <person name="Wang M."/>
            <person name="Ng V."/>
            <person name="Grigoriev I.V."/>
            <person name="Spatafora J.W."/>
            <person name="Magnuson J.K."/>
            <person name="Baker S.E."/>
            <person name="Pomraning K.R."/>
        </authorList>
    </citation>
    <scope>NUCLEOTIDE SEQUENCE [LARGE SCALE GENOMIC DNA]</scope>
    <source>
        <strain evidence="2">CBS 7786</strain>
    </source>
</reference>
<gene>
    <name evidence="1" type="ORF">V1525DRAFT_399860</name>
</gene>
<protein>
    <submittedName>
        <fullName evidence="1">Transcriptional regulator of RNA polII, SAGA, subunit-domain-containing protein</fullName>
    </submittedName>
</protein>
<evidence type="ECO:0000313" key="1">
    <source>
        <dbReference type="EMBL" id="KAK9238917.1"/>
    </source>
</evidence>
<proteinExistence type="predicted"/>
<accession>A0ACC3T4Q0</accession>